<dbReference type="EMBL" id="VSSQ01105510">
    <property type="protein sequence ID" value="MPN45528.1"/>
    <property type="molecule type" value="Genomic_DNA"/>
</dbReference>
<comment type="caution">
    <text evidence="1">The sequence shown here is derived from an EMBL/GenBank/DDBJ whole genome shotgun (WGS) entry which is preliminary data.</text>
</comment>
<accession>A0A645I2Q2</accession>
<organism evidence="1">
    <name type="scientific">bioreactor metagenome</name>
    <dbReference type="NCBI Taxonomy" id="1076179"/>
    <lineage>
        <taxon>unclassified sequences</taxon>
        <taxon>metagenomes</taxon>
        <taxon>ecological metagenomes</taxon>
    </lineage>
</organism>
<reference evidence="1" key="1">
    <citation type="submission" date="2019-08" db="EMBL/GenBank/DDBJ databases">
        <authorList>
            <person name="Kucharzyk K."/>
            <person name="Murdoch R.W."/>
            <person name="Higgins S."/>
            <person name="Loffler F."/>
        </authorList>
    </citation>
    <scope>NUCLEOTIDE SEQUENCE</scope>
</reference>
<dbReference type="AlphaFoldDB" id="A0A645I2Q2"/>
<proteinExistence type="predicted"/>
<name>A0A645I2Q2_9ZZZZ</name>
<evidence type="ECO:0000313" key="1">
    <source>
        <dbReference type="EMBL" id="MPN45528.1"/>
    </source>
</evidence>
<gene>
    <name evidence="1" type="ORF">SDC9_193095</name>
</gene>
<sequence>MWADASEKANSVTRDQKTNTLCITVYIYERGVPMLDFGLPENSSVLLNSRFYQIICSAIEPLLITVANELSGSTGTNEGSESCRLP</sequence>
<protein>
    <submittedName>
        <fullName evidence="1">Uncharacterized protein</fullName>
    </submittedName>
</protein>